<dbReference type="STRING" id="595670.SAMN05421643_13426"/>
<proteinExistence type="predicted"/>
<sequence length="106" mass="12406">MKTFIFDCINGDALIDELDDYVDYWTEHGEQLGCSLREYLGMSVKEYGYFLVDEDYLADIIYAQEHQLDIDDVIRDAENNLPMAARAEKADQTKKIQDWLNDIEDK</sequence>
<organism evidence="1 2">
    <name type="scientific">Acinetobacter kyonggiensis</name>
    <dbReference type="NCBI Taxonomy" id="595670"/>
    <lineage>
        <taxon>Bacteria</taxon>
        <taxon>Pseudomonadati</taxon>
        <taxon>Pseudomonadota</taxon>
        <taxon>Gammaproteobacteria</taxon>
        <taxon>Moraxellales</taxon>
        <taxon>Moraxellaceae</taxon>
        <taxon>Acinetobacter</taxon>
    </lineage>
</organism>
<reference evidence="2" key="1">
    <citation type="submission" date="2016-10" db="EMBL/GenBank/DDBJ databases">
        <authorList>
            <person name="Varghese N."/>
            <person name="Submissions S."/>
        </authorList>
    </citation>
    <scope>NUCLEOTIDE SEQUENCE [LARGE SCALE GENOMIC DNA]</scope>
    <source>
        <strain evidence="2">ANC 5109</strain>
    </source>
</reference>
<dbReference type="AlphaFoldDB" id="A0A1H3N0Q7"/>
<evidence type="ECO:0000313" key="1">
    <source>
        <dbReference type="EMBL" id="SDY82482.1"/>
    </source>
</evidence>
<keyword evidence="2" id="KW-1185">Reference proteome</keyword>
<protein>
    <submittedName>
        <fullName evidence="1">Uncharacterized protein</fullName>
    </submittedName>
</protein>
<gene>
    <name evidence="1" type="ORF">SAMN05421643_13426</name>
</gene>
<dbReference type="Proteomes" id="UP000199035">
    <property type="component" value="Unassembled WGS sequence"/>
</dbReference>
<accession>A0A1H3N0Q7</accession>
<evidence type="ECO:0000313" key="2">
    <source>
        <dbReference type="Proteomes" id="UP000199035"/>
    </source>
</evidence>
<dbReference type="RefSeq" id="WP_092692646.1">
    <property type="nucleotide sequence ID" value="NZ_FNPK01000034.1"/>
</dbReference>
<dbReference type="EMBL" id="FNPK01000034">
    <property type="protein sequence ID" value="SDY82482.1"/>
    <property type="molecule type" value="Genomic_DNA"/>
</dbReference>
<name>A0A1H3N0Q7_9GAMM</name>